<reference evidence="1" key="1">
    <citation type="submission" date="2020-09" db="EMBL/GenBank/DDBJ databases">
        <title>Comparative genome analyses of four rice-infecting Rhizoctonia solani isolates reveal extensive enrichment of homogalacturonan modification genes.</title>
        <authorList>
            <person name="Lee D.-Y."/>
            <person name="Jeon J."/>
            <person name="Kim K.-T."/>
            <person name="Cheong K."/>
            <person name="Song H."/>
            <person name="Choi G."/>
            <person name="Ko J."/>
            <person name="Opiyo S.O."/>
            <person name="Zuo S."/>
            <person name="Madhav S."/>
            <person name="Lee Y.-H."/>
            <person name="Wang G.-L."/>
        </authorList>
    </citation>
    <scope>NUCLEOTIDE SEQUENCE</scope>
    <source>
        <strain evidence="1">AG1-IA YN-7</strain>
    </source>
</reference>
<dbReference type="Gene3D" id="1.20.1280.50">
    <property type="match status" value="1"/>
</dbReference>
<protein>
    <recommendedName>
        <fullName evidence="3">F-box domain-containing protein</fullName>
    </recommendedName>
</protein>
<sequence length="556" mass="62763">MIALADMLGELQIAGELLQVAVDRYLNICRTIRESYLETKILRDVPQELLDKIENELPQISSCNTKILQAKAAICQTRNCSSRIVPIHTLPIEVLTRIFHIVVASQWCNISGYRKKYNEEEVSGSYPDQPVVISHICSFWRRIVISSSSLWSHIDFSFPDIANDPQSIPRLETSINRSGKSLLDLHIDASDFFDLVTTTGEMEKFVALNGHRTRSLELEVGMHAGTISLNFCRAVLTSCLAHFVPGTLRQLSILKRGKYDHYQAIESADNTRTHQSLLLDVPEQSLEDLWANVDVLRLKGLYPVWSSKIYHGLVELRLPLIPGGSMTESQFVTILKASPQLRILEFGIKITARGSTAASKKPISLADLEVLITSTWDRPQLTHFLKLIAPGPKPLCVSVVNPDVGDYSQKDPPSLLFDGEIKKFFARCNVTRIRAVAVDDYVQLAEILDLVPRVHTLGLTDWFGEGSKEGLRAPATPMTISTLYLLNGCRMEWVVLKHIIQTFHVEAIIIWGDHAIESGKMPIEKEPFERELRKHCSIVDFRSFDEPNPFEGHEWY</sequence>
<organism evidence="1 2">
    <name type="scientific">Rhizoctonia solani</name>
    <dbReference type="NCBI Taxonomy" id="456999"/>
    <lineage>
        <taxon>Eukaryota</taxon>
        <taxon>Fungi</taxon>
        <taxon>Dikarya</taxon>
        <taxon>Basidiomycota</taxon>
        <taxon>Agaricomycotina</taxon>
        <taxon>Agaricomycetes</taxon>
        <taxon>Cantharellales</taxon>
        <taxon>Ceratobasidiaceae</taxon>
        <taxon>Rhizoctonia</taxon>
    </lineage>
</organism>
<evidence type="ECO:0000313" key="2">
    <source>
        <dbReference type="Proteomes" id="UP000650582"/>
    </source>
</evidence>
<dbReference type="Proteomes" id="UP000650582">
    <property type="component" value="Unassembled WGS sequence"/>
</dbReference>
<accession>A0A8H7HAN4</accession>
<evidence type="ECO:0008006" key="3">
    <source>
        <dbReference type="Google" id="ProtNLM"/>
    </source>
</evidence>
<comment type="caution">
    <text evidence="1">The sequence shown here is derived from an EMBL/GenBank/DDBJ whole genome shotgun (WGS) entry which is preliminary data.</text>
</comment>
<dbReference type="EMBL" id="JACYCC010000037">
    <property type="protein sequence ID" value="KAF8679730.1"/>
    <property type="molecule type" value="Genomic_DNA"/>
</dbReference>
<dbReference type="AlphaFoldDB" id="A0A8H7HAN4"/>
<name>A0A8H7HAN4_9AGAM</name>
<gene>
    <name evidence="1" type="ORF">RHS04_03799</name>
</gene>
<proteinExistence type="predicted"/>
<evidence type="ECO:0000313" key="1">
    <source>
        <dbReference type="EMBL" id="KAF8679730.1"/>
    </source>
</evidence>